<dbReference type="Proteomes" id="UP000789831">
    <property type="component" value="Unassembled WGS sequence"/>
</dbReference>
<evidence type="ECO:0000256" key="1">
    <source>
        <dbReference type="SAM" id="MobiDB-lite"/>
    </source>
</evidence>
<protein>
    <submittedName>
        <fullName evidence="2">10330_t:CDS:1</fullName>
    </submittedName>
</protein>
<keyword evidence="3" id="KW-1185">Reference proteome</keyword>
<feature type="region of interest" description="Disordered" evidence="1">
    <location>
        <begin position="1"/>
        <end position="47"/>
    </location>
</feature>
<evidence type="ECO:0000313" key="3">
    <source>
        <dbReference type="Proteomes" id="UP000789831"/>
    </source>
</evidence>
<feature type="compositionally biased region" description="Acidic residues" evidence="1">
    <location>
        <begin position="9"/>
        <end position="40"/>
    </location>
</feature>
<reference evidence="2" key="1">
    <citation type="submission" date="2021-06" db="EMBL/GenBank/DDBJ databases">
        <authorList>
            <person name="Kallberg Y."/>
            <person name="Tangrot J."/>
            <person name="Rosling A."/>
        </authorList>
    </citation>
    <scope>NUCLEOTIDE SEQUENCE</scope>
    <source>
        <strain evidence="2">MT106</strain>
    </source>
</reference>
<comment type="caution">
    <text evidence="2">The sequence shown here is derived from an EMBL/GenBank/DDBJ whole genome shotgun (WGS) entry which is preliminary data.</text>
</comment>
<proteinExistence type="predicted"/>
<sequence>MLIQMIGESVEDDDGEGDDGNEDDEDNGDGFIEEDGEGDNDEFKDRGIGKIDNEGFIELYEQRRAAIVLFVVTVVSRLESKRGF</sequence>
<organism evidence="2 3">
    <name type="scientific">Ambispora gerdemannii</name>
    <dbReference type="NCBI Taxonomy" id="144530"/>
    <lineage>
        <taxon>Eukaryota</taxon>
        <taxon>Fungi</taxon>
        <taxon>Fungi incertae sedis</taxon>
        <taxon>Mucoromycota</taxon>
        <taxon>Glomeromycotina</taxon>
        <taxon>Glomeromycetes</taxon>
        <taxon>Archaeosporales</taxon>
        <taxon>Ambisporaceae</taxon>
        <taxon>Ambispora</taxon>
    </lineage>
</organism>
<name>A0A9N9FNS7_9GLOM</name>
<dbReference type="AlphaFoldDB" id="A0A9N9FNS7"/>
<dbReference type="EMBL" id="CAJVPL010001068">
    <property type="protein sequence ID" value="CAG8550644.1"/>
    <property type="molecule type" value="Genomic_DNA"/>
</dbReference>
<accession>A0A9N9FNS7</accession>
<gene>
    <name evidence="2" type="ORF">AGERDE_LOCUS6649</name>
</gene>
<evidence type="ECO:0000313" key="2">
    <source>
        <dbReference type="EMBL" id="CAG8550644.1"/>
    </source>
</evidence>